<dbReference type="PANTHER" id="PTHR24082:SF473">
    <property type="entry name" value="ECDYSONE-INDUCED PROTEIN 75B, ISOFORM B"/>
    <property type="match status" value="1"/>
</dbReference>
<evidence type="ECO:0000256" key="3">
    <source>
        <dbReference type="ARBA" id="ARBA00022723"/>
    </source>
</evidence>
<dbReference type="AlphaFoldDB" id="A0A0N5CXT3"/>
<organism evidence="15">
    <name type="scientific">Thelazia callipaeda</name>
    <name type="common">Oriental eyeworm</name>
    <name type="synonym">Parasitic nematode</name>
    <dbReference type="NCBI Taxonomy" id="103827"/>
    <lineage>
        <taxon>Eukaryota</taxon>
        <taxon>Metazoa</taxon>
        <taxon>Ecdysozoa</taxon>
        <taxon>Nematoda</taxon>
        <taxon>Chromadorea</taxon>
        <taxon>Rhabditida</taxon>
        <taxon>Spirurina</taxon>
        <taxon>Spiruromorpha</taxon>
        <taxon>Thelazioidea</taxon>
        <taxon>Thelaziidae</taxon>
        <taxon>Thelazia</taxon>
    </lineage>
</organism>
<evidence type="ECO:0000256" key="7">
    <source>
        <dbReference type="ARBA" id="ARBA00023125"/>
    </source>
</evidence>
<dbReference type="Gene3D" id="3.30.50.10">
    <property type="entry name" value="Erythroid Transcription Factor GATA-1, subunit A"/>
    <property type="match status" value="1"/>
</dbReference>
<dbReference type="EMBL" id="UYYF01004326">
    <property type="protein sequence ID" value="VDN02428.1"/>
    <property type="molecule type" value="Genomic_DNA"/>
</dbReference>
<dbReference type="InterPro" id="IPR035500">
    <property type="entry name" value="NHR-like_dom_sf"/>
</dbReference>
<feature type="domain" description="NR LBD" evidence="12">
    <location>
        <begin position="128"/>
        <end position="350"/>
    </location>
</feature>
<sequence>MIIGTQYFPRYLKPGEPCVVCGDNATGLHYRAITCEGCKGFFRRTVQREIQYKCKNDENCIINKLSRNMCQFCRFQKCTENGMMRSLVLNHEERLAKRKIIDENRSKRKGENLQKVFKDYIRGNKIDESKPRIDSITRSYCKILDNELECKFESSVPSKRLAAIISLIKCRIQQFAQTIEVYETLSEEEQEELISNSWLLVRILQISHEYNFRDRCLFLGNDTTYIASGIKYTELDDETKIFENLIDLAERLISLEFGYQHLALLSAMLIFNPRNIKTSHEKLEKAHMEFGRFLQCITEGDDEESFDALIWPSLQITMDHFIGTVRLMEGFFHDEKNIGIISNILLSKYS</sequence>
<evidence type="ECO:0000256" key="1">
    <source>
        <dbReference type="ARBA" id="ARBA00004123"/>
    </source>
</evidence>
<evidence type="ECO:0000256" key="8">
    <source>
        <dbReference type="ARBA" id="ARBA00023163"/>
    </source>
</evidence>
<dbReference type="GO" id="GO:0008270">
    <property type="term" value="F:zinc ion binding"/>
    <property type="evidence" value="ECO:0007669"/>
    <property type="project" value="UniProtKB-KW"/>
</dbReference>
<dbReference type="InterPro" id="IPR050234">
    <property type="entry name" value="Nuclear_hormone_rcpt_NR1"/>
</dbReference>
<keyword evidence="10" id="KW-0539">Nucleus</keyword>
<dbReference type="SMART" id="SM00399">
    <property type="entry name" value="ZnF_C4"/>
    <property type="match status" value="1"/>
</dbReference>
<dbReference type="GO" id="GO:0009755">
    <property type="term" value="P:hormone-mediated signaling pathway"/>
    <property type="evidence" value="ECO:0007669"/>
    <property type="project" value="TreeGrafter"/>
</dbReference>
<dbReference type="Proteomes" id="UP000276776">
    <property type="component" value="Unassembled WGS sequence"/>
</dbReference>
<gene>
    <name evidence="13" type="ORF">TCLT_LOCUS5215</name>
</gene>
<dbReference type="PRINTS" id="PR00047">
    <property type="entry name" value="STROIDFINGER"/>
</dbReference>
<dbReference type="PROSITE" id="PS00031">
    <property type="entry name" value="NUCLEAR_REC_DBD_1"/>
    <property type="match status" value="1"/>
</dbReference>
<dbReference type="SUPFAM" id="SSF57716">
    <property type="entry name" value="Glucocorticoid receptor-like (DNA-binding domain)"/>
    <property type="match status" value="1"/>
</dbReference>
<dbReference type="GO" id="GO:0045944">
    <property type="term" value="P:positive regulation of transcription by RNA polymerase II"/>
    <property type="evidence" value="ECO:0007669"/>
    <property type="project" value="TreeGrafter"/>
</dbReference>
<reference evidence="15" key="1">
    <citation type="submission" date="2017-02" db="UniProtKB">
        <authorList>
            <consortium name="WormBaseParasite"/>
        </authorList>
    </citation>
    <scope>IDENTIFICATION</scope>
</reference>
<accession>A0A0N5CXT3</accession>
<evidence type="ECO:0000313" key="13">
    <source>
        <dbReference type="EMBL" id="VDN02428.1"/>
    </source>
</evidence>
<dbReference type="SUPFAM" id="SSF48508">
    <property type="entry name" value="Nuclear receptor ligand-binding domain"/>
    <property type="match status" value="1"/>
</dbReference>
<name>A0A0N5CXT3_THECL</name>
<dbReference type="Pfam" id="PF00105">
    <property type="entry name" value="zf-C4"/>
    <property type="match status" value="1"/>
</dbReference>
<dbReference type="InterPro" id="IPR001728">
    <property type="entry name" value="ThyrH_rcpt"/>
</dbReference>
<dbReference type="PRINTS" id="PR00546">
    <property type="entry name" value="THYROIDHORMR"/>
</dbReference>
<keyword evidence="5" id="KW-0862">Zinc</keyword>
<evidence type="ECO:0000259" key="12">
    <source>
        <dbReference type="PROSITE" id="PS51843"/>
    </source>
</evidence>
<dbReference type="InterPro" id="IPR001628">
    <property type="entry name" value="Znf_hrmn_rcpt"/>
</dbReference>
<dbReference type="PROSITE" id="PS51843">
    <property type="entry name" value="NR_LBD"/>
    <property type="match status" value="1"/>
</dbReference>
<dbReference type="Gene3D" id="1.10.565.10">
    <property type="entry name" value="Retinoid X Receptor"/>
    <property type="match status" value="1"/>
</dbReference>
<dbReference type="InterPro" id="IPR013088">
    <property type="entry name" value="Znf_NHR/GATA"/>
</dbReference>
<evidence type="ECO:0000256" key="5">
    <source>
        <dbReference type="ARBA" id="ARBA00022833"/>
    </source>
</evidence>
<keyword evidence="9" id="KW-0675">Receptor</keyword>
<dbReference type="GO" id="GO:0030154">
    <property type="term" value="P:cell differentiation"/>
    <property type="evidence" value="ECO:0007669"/>
    <property type="project" value="TreeGrafter"/>
</dbReference>
<dbReference type="WBParaSite" id="TCLT_0000522601-mRNA-1">
    <property type="protein sequence ID" value="TCLT_0000522601-mRNA-1"/>
    <property type="gene ID" value="TCLT_0000522601"/>
</dbReference>
<dbReference type="FunFam" id="3.30.50.10:FF:000030">
    <property type="entry name" value="Nuclear Hormone Receptor family"/>
    <property type="match status" value="1"/>
</dbReference>
<keyword evidence="6" id="KW-0805">Transcription regulation</keyword>
<dbReference type="GO" id="GO:0000978">
    <property type="term" value="F:RNA polymerase II cis-regulatory region sequence-specific DNA binding"/>
    <property type="evidence" value="ECO:0007669"/>
    <property type="project" value="TreeGrafter"/>
</dbReference>
<evidence type="ECO:0000313" key="14">
    <source>
        <dbReference type="Proteomes" id="UP000276776"/>
    </source>
</evidence>
<protein>
    <submittedName>
        <fullName evidence="15">Nuclear receptor domain-containing protein</fullName>
    </submittedName>
</protein>
<dbReference type="GO" id="GO:0000122">
    <property type="term" value="P:negative regulation of transcription by RNA polymerase II"/>
    <property type="evidence" value="ECO:0007669"/>
    <property type="project" value="TreeGrafter"/>
</dbReference>
<dbReference type="GO" id="GO:0004879">
    <property type="term" value="F:nuclear receptor activity"/>
    <property type="evidence" value="ECO:0007669"/>
    <property type="project" value="InterPro"/>
</dbReference>
<evidence type="ECO:0000256" key="2">
    <source>
        <dbReference type="ARBA" id="ARBA00005993"/>
    </source>
</evidence>
<comment type="subcellular location">
    <subcellularLocation>
        <location evidence="1">Nucleus</location>
    </subcellularLocation>
</comment>
<evidence type="ECO:0000256" key="9">
    <source>
        <dbReference type="ARBA" id="ARBA00023170"/>
    </source>
</evidence>
<comment type="similarity">
    <text evidence="2">Belongs to the nuclear hormone receptor family.</text>
</comment>
<reference evidence="13 14" key="2">
    <citation type="submission" date="2018-11" db="EMBL/GenBank/DDBJ databases">
        <authorList>
            <consortium name="Pathogen Informatics"/>
        </authorList>
    </citation>
    <scope>NUCLEOTIDE SEQUENCE [LARGE SCALE GENOMIC DNA]</scope>
</reference>
<dbReference type="OrthoDB" id="5771769at2759"/>
<keyword evidence="7" id="KW-0238">DNA-binding</keyword>
<evidence type="ECO:0000259" key="11">
    <source>
        <dbReference type="PROSITE" id="PS51030"/>
    </source>
</evidence>
<dbReference type="OMA" id="VTANYCK"/>
<keyword evidence="14" id="KW-1185">Reference proteome</keyword>
<feature type="domain" description="Nuclear receptor" evidence="11">
    <location>
        <begin position="15"/>
        <end position="90"/>
    </location>
</feature>
<evidence type="ECO:0000256" key="10">
    <source>
        <dbReference type="ARBA" id="ARBA00023242"/>
    </source>
</evidence>
<keyword evidence="4" id="KW-0863">Zinc-finger</keyword>
<evidence type="ECO:0000256" key="4">
    <source>
        <dbReference type="ARBA" id="ARBA00022771"/>
    </source>
</evidence>
<keyword evidence="8" id="KW-0804">Transcription</keyword>
<dbReference type="STRING" id="103827.A0A0N5CXT3"/>
<dbReference type="CDD" id="cd06961">
    <property type="entry name" value="NR_DBD_TR"/>
    <property type="match status" value="1"/>
</dbReference>
<keyword evidence="3" id="KW-0479">Metal-binding</keyword>
<dbReference type="InterPro" id="IPR000536">
    <property type="entry name" value="Nucl_hrmn_rcpt_lig-bd"/>
</dbReference>
<evidence type="ECO:0000313" key="15">
    <source>
        <dbReference type="WBParaSite" id="TCLT_0000522601-mRNA-1"/>
    </source>
</evidence>
<dbReference type="PANTHER" id="PTHR24082">
    <property type="entry name" value="NUCLEAR HORMONE RECEPTOR"/>
    <property type="match status" value="1"/>
</dbReference>
<proteinExistence type="inferred from homology"/>
<evidence type="ECO:0000256" key="6">
    <source>
        <dbReference type="ARBA" id="ARBA00023015"/>
    </source>
</evidence>
<dbReference type="PROSITE" id="PS51030">
    <property type="entry name" value="NUCLEAR_REC_DBD_2"/>
    <property type="match status" value="1"/>
</dbReference>
<dbReference type="GO" id="GO:0005634">
    <property type="term" value="C:nucleus"/>
    <property type="evidence" value="ECO:0007669"/>
    <property type="project" value="UniProtKB-SubCell"/>
</dbReference>